<feature type="transmembrane region" description="Helical" evidence="8">
    <location>
        <begin position="169"/>
        <end position="194"/>
    </location>
</feature>
<dbReference type="GO" id="GO:0016758">
    <property type="term" value="F:hexosyltransferase activity"/>
    <property type="evidence" value="ECO:0007669"/>
    <property type="project" value="InterPro"/>
</dbReference>
<feature type="transmembrane region" description="Helical" evidence="8">
    <location>
        <begin position="111"/>
        <end position="132"/>
    </location>
</feature>
<gene>
    <name evidence="9" type="ORF">KCG34_16955</name>
</gene>
<evidence type="ECO:0000256" key="2">
    <source>
        <dbReference type="ARBA" id="ARBA00022475"/>
    </source>
</evidence>
<feature type="transmembrane region" description="Helical" evidence="8">
    <location>
        <begin position="332"/>
        <end position="362"/>
    </location>
</feature>
<dbReference type="AlphaFoldDB" id="A0A975FXP8"/>
<evidence type="ECO:0000313" key="10">
    <source>
        <dbReference type="Proteomes" id="UP000676409"/>
    </source>
</evidence>
<dbReference type="GO" id="GO:0005886">
    <property type="term" value="C:plasma membrane"/>
    <property type="evidence" value="ECO:0007669"/>
    <property type="project" value="UniProtKB-SubCell"/>
</dbReference>
<dbReference type="InterPro" id="IPR018584">
    <property type="entry name" value="GT87"/>
</dbReference>
<dbReference type="Pfam" id="PF09594">
    <property type="entry name" value="GT87"/>
    <property type="match status" value="1"/>
</dbReference>
<keyword evidence="3" id="KW-0808">Transferase</keyword>
<keyword evidence="10" id="KW-1185">Reference proteome</keyword>
<feature type="transmembrane region" description="Helical" evidence="8">
    <location>
        <begin position="38"/>
        <end position="56"/>
    </location>
</feature>
<dbReference type="EMBL" id="CP073078">
    <property type="protein sequence ID" value="QUD86753.1"/>
    <property type="molecule type" value="Genomic_DNA"/>
</dbReference>
<feature type="transmembrane region" description="Helical" evidence="8">
    <location>
        <begin position="301"/>
        <end position="320"/>
    </location>
</feature>
<accession>A0A975FXP8</accession>
<evidence type="ECO:0000256" key="7">
    <source>
        <dbReference type="ARBA" id="ARBA00024033"/>
    </source>
</evidence>
<evidence type="ECO:0000256" key="3">
    <source>
        <dbReference type="ARBA" id="ARBA00022679"/>
    </source>
</evidence>
<evidence type="ECO:0000256" key="4">
    <source>
        <dbReference type="ARBA" id="ARBA00022692"/>
    </source>
</evidence>
<comment type="similarity">
    <text evidence="7">Belongs to the glycosyltransferase 87 family.</text>
</comment>
<sequence>MSLALPSDDAAPPADQRVWWARALRDADWLTGKRARDYARLWLGVSLVIAVVWVALSHGGVDRAGHALGTDFTSFWTASQMALHGQAQAVYDPALNGPHHLAEIRLFGRDVGYFAFYYPPVFLLLCLPLALLPYMASLALWLGVTGLAYARVVRSFLGDAARQGRIGWVAILAFPAVLANAGHGQNAFLSAALFGGGVLLLDRRPVLAGVLLGSLVFKPHLGLVIPIALLAGGRWRSILGAAAAVIGLCLASFAVFGAGVWRAFLAASPAARAALEQNLVGYEKMASVFAAVRLLHGGVGLAYAIQALAALAVCAALVLAQRKVFRAPAEGPAMICAALLASPFLLDYDLVLLAIPLAWLAAEGLKTGFRPWEKLILAAGFLLPALSRTLAAGVGLPLSPLVIAAVLWLIVRRWTSTPLLR</sequence>
<reference evidence="9" key="1">
    <citation type="submission" date="2021-04" db="EMBL/GenBank/DDBJ databases">
        <title>The complete genome sequence of Caulobacter sp. S6.</title>
        <authorList>
            <person name="Tang Y."/>
            <person name="Ouyang W."/>
            <person name="Liu Q."/>
            <person name="Huang B."/>
            <person name="Guo Z."/>
            <person name="Lei P."/>
        </authorList>
    </citation>
    <scope>NUCLEOTIDE SEQUENCE</scope>
    <source>
        <strain evidence="9">S6</strain>
    </source>
</reference>
<keyword evidence="4 8" id="KW-0812">Transmembrane</keyword>
<evidence type="ECO:0000256" key="1">
    <source>
        <dbReference type="ARBA" id="ARBA00004651"/>
    </source>
</evidence>
<evidence type="ECO:0000256" key="6">
    <source>
        <dbReference type="ARBA" id="ARBA00023136"/>
    </source>
</evidence>
<evidence type="ECO:0000256" key="8">
    <source>
        <dbReference type="SAM" id="Phobius"/>
    </source>
</evidence>
<dbReference type="KEGG" id="caul:KCG34_16955"/>
<organism evidence="9 10">
    <name type="scientific">Phenylobacterium montanum</name>
    <dbReference type="NCBI Taxonomy" id="2823693"/>
    <lineage>
        <taxon>Bacteria</taxon>
        <taxon>Pseudomonadati</taxon>
        <taxon>Pseudomonadota</taxon>
        <taxon>Alphaproteobacteria</taxon>
        <taxon>Caulobacterales</taxon>
        <taxon>Caulobacteraceae</taxon>
        <taxon>Phenylobacterium</taxon>
    </lineage>
</organism>
<keyword evidence="6 8" id="KW-0472">Membrane</keyword>
<dbReference type="Proteomes" id="UP000676409">
    <property type="component" value="Chromosome"/>
</dbReference>
<feature type="transmembrane region" description="Helical" evidence="8">
    <location>
        <begin position="206"/>
        <end position="231"/>
    </location>
</feature>
<keyword evidence="2" id="KW-1003">Cell membrane</keyword>
<evidence type="ECO:0000256" key="5">
    <source>
        <dbReference type="ARBA" id="ARBA00022989"/>
    </source>
</evidence>
<feature type="transmembrane region" description="Helical" evidence="8">
    <location>
        <begin position="390"/>
        <end position="411"/>
    </location>
</feature>
<comment type="subcellular location">
    <subcellularLocation>
        <location evidence="1">Cell membrane</location>
        <topology evidence="1">Multi-pass membrane protein</topology>
    </subcellularLocation>
</comment>
<name>A0A975FXP8_9CAUL</name>
<keyword evidence="5 8" id="KW-1133">Transmembrane helix</keyword>
<protein>
    <submittedName>
        <fullName evidence="9">DUF2029 domain-containing protein</fullName>
    </submittedName>
</protein>
<feature type="transmembrane region" description="Helical" evidence="8">
    <location>
        <begin position="238"/>
        <end position="261"/>
    </location>
</feature>
<proteinExistence type="inferred from homology"/>
<dbReference type="RefSeq" id="WP_211936806.1">
    <property type="nucleotide sequence ID" value="NZ_CP073078.1"/>
</dbReference>
<evidence type="ECO:0000313" key="9">
    <source>
        <dbReference type="EMBL" id="QUD86753.1"/>
    </source>
</evidence>